<dbReference type="Proteomes" id="UP000234530">
    <property type="component" value="Chromosome"/>
</dbReference>
<keyword evidence="1" id="KW-0472">Membrane</keyword>
<organism evidence="2 3">
    <name type="scientific">Paracoccus zhejiangensis</name>
    <dbReference type="NCBI Taxonomy" id="1077935"/>
    <lineage>
        <taxon>Bacteria</taxon>
        <taxon>Pseudomonadati</taxon>
        <taxon>Pseudomonadota</taxon>
        <taxon>Alphaproteobacteria</taxon>
        <taxon>Rhodobacterales</taxon>
        <taxon>Paracoccaceae</taxon>
        <taxon>Paracoccus</taxon>
    </lineage>
</organism>
<accession>A0A2H5EXG2</accession>
<reference evidence="2 3" key="1">
    <citation type="journal article" date="2013" name="Antonie Van Leeuwenhoek">
        <title>Paracoccus zhejiangensis sp. nov., isolated from activated sludge in wastewater-treatment system.</title>
        <authorList>
            <person name="Wu Z.G."/>
            <person name="Zhang D.F."/>
            <person name="Liu Y.L."/>
            <person name="Wang F."/>
            <person name="Jiang X."/>
            <person name="Li C."/>
            <person name="Li S.P."/>
            <person name="Hong Q."/>
            <person name="Li W.J."/>
        </authorList>
    </citation>
    <scope>NUCLEOTIDE SEQUENCE [LARGE SCALE GENOMIC DNA]</scope>
    <source>
        <strain evidence="2 3">J6</strain>
    </source>
</reference>
<evidence type="ECO:0000313" key="2">
    <source>
        <dbReference type="EMBL" id="AUH63985.1"/>
    </source>
</evidence>
<dbReference type="AlphaFoldDB" id="A0A2H5EXG2"/>
<sequence>MTIFDWLIWGGAALTMLGVVLLMWCIATVARARKAGLDDAALKDKMRRVLMVNMAALGASTIGLMAVVLGIFLGS</sequence>
<keyword evidence="1" id="KW-1133">Transmembrane helix</keyword>
<feature type="transmembrane region" description="Helical" evidence="1">
    <location>
        <begin position="50"/>
        <end position="73"/>
    </location>
</feature>
<dbReference type="OrthoDB" id="7875737at2"/>
<protein>
    <submittedName>
        <fullName evidence="2">Uncharacterized protein</fullName>
    </submittedName>
</protein>
<dbReference type="RefSeq" id="WP_101752026.1">
    <property type="nucleotide sequence ID" value="NZ_CP025430.1"/>
</dbReference>
<keyword evidence="3" id="KW-1185">Reference proteome</keyword>
<evidence type="ECO:0000313" key="3">
    <source>
        <dbReference type="Proteomes" id="UP000234530"/>
    </source>
</evidence>
<dbReference type="KEGG" id="pzh:CX676_07250"/>
<proteinExistence type="predicted"/>
<gene>
    <name evidence="2" type="ORF">CX676_07250</name>
</gene>
<name>A0A2H5EXG2_9RHOB</name>
<feature type="transmembrane region" description="Helical" evidence="1">
    <location>
        <begin position="6"/>
        <end position="29"/>
    </location>
</feature>
<dbReference type="EMBL" id="CP025430">
    <property type="protein sequence ID" value="AUH63985.1"/>
    <property type="molecule type" value="Genomic_DNA"/>
</dbReference>
<evidence type="ECO:0000256" key="1">
    <source>
        <dbReference type="SAM" id="Phobius"/>
    </source>
</evidence>
<keyword evidence="1" id="KW-0812">Transmembrane</keyword>